<dbReference type="InterPro" id="IPR030457">
    <property type="entry name" value="ELO_CS"/>
</dbReference>
<proteinExistence type="inferred from homology"/>
<dbReference type="GO" id="GO:0030148">
    <property type="term" value="P:sphingolipid biosynthetic process"/>
    <property type="evidence" value="ECO:0007669"/>
    <property type="project" value="TreeGrafter"/>
</dbReference>
<comment type="caution">
    <text evidence="12">The sequence shown here is derived from an EMBL/GenBank/DDBJ whole genome shotgun (WGS) entry which is preliminary data.</text>
</comment>
<keyword evidence="5 10" id="KW-0276">Fatty acid metabolism</keyword>
<dbReference type="GO" id="GO:0019367">
    <property type="term" value="P:fatty acid elongation, saturated fatty acid"/>
    <property type="evidence" value="ECO:0007669"/>
    <property type="project" value="TreeGrafter"/>
</dbReference>
<comment type="catalytic activity">
    <reaction evidence="10">
        <text>a very-long-chain acyl-CoA + malonyl-CoA + H(+) = a very-long-chain 3-oxoacyl-CoA + CO2 + CoA</text>
        <dbReference type="Rhea" id="RHEA:32727"/>
        <dbReference type="ChEBI" id="CHEBI:15378"/>
        <dbReference type="ChEBI" id="CHEBI:16526"/>
        <dbReference type="ChEBI" id="CHEBI:57287"/>
        <dbReference type="ChEBI" id="CHEBI:57384"/>
        <dbReference type="ChEBI" id="CHEBI:90725"/>
        <dbReference type="ChEBI" id="CHEBI:90736"/>
        <dbReference type="EC" id="2.3.1.199"/>
    </reaction>
</comment>
<name>A0A4C1ZA29_EUMVA</name>
<evidence type="ECO:0000313" key="12">
    <source>
        <dbReference type="EMBL" id="GBP83475.1"/>
    </source>
</evidence>
<comment type="similarity">
    <text evidence="10">Belongs to the ELO family.</text>
</comment>
<sequence>MSVTGVDVKNSIKTGAESGEEMGGYLVLNDIWPYFIAKHVDLMDTVFFVLRKKVEQVSFLHVYHHCVMVTWSWLHLFYFPTDQFVFVGHLNSTVHVLMYTYYGLSTMGPAFIKYLWWKKHLTKVQLEERIPLSCMSSDHACNYEPGCCCFLGSDPSRTRFRHDFTSDSEPNFYLSRVSLWRTLAPGPAFNSDFDDNLFITDLNSGLVFVNILLRPDDEVAVNLRAAMYSFGERTCYLVHTEIKYELWRLSCKSIDFSNPSPHNNILAGRKSHGDSSDRGRRMRSEFPFGKMI</sequence>
<evidence type="ECO:0000256" key="7">
    <source>
        <dbReference type="ARBA" id="ARBA00023098"/>
    </source>
</evidence>
<keyword evidence="13" id="KW-1185">Reference proteome</keyword>
<feature type="transmembrane region" description="Helical" evidence="10">
    <location>
        <begin position="99"/>
        <end position="116"/>
    </location>
</feature>
<evidence type="ECO:0000256" key="2">
    <source>
        <dbReference type="ARBA" id="ARBA00022516"/>
    </source>
</evidence>
<evidence type="ECO:0000256" key="8">
    <source>
        <dbReference type="ARBA" id="ARBA00023136"/>
    </source>
</evidence>
<keyword evidence="6 10" id="KW-1133">Transmembrane helix</keyword>
<dbReference type="PROSITE" id="PS01188">
    <property type="entry name" value="ELO"/>
    <property type="match status" value="1"/>
</dbReference>
<evidence type="ECO:0000256" key="3">
    <source>
        <dbReference type="ARBA" id="ARBA00022679"/>
    </source>
</evidence>
<keyword evidence="7 10" id="KW-0443">Lipid metabolism</keyword>
<organism evidence="12 13">
    <name type="scientific">Eumeta variegata</name>
    <name type="common">Bagworm moth</name>
    <name type="synonym">Eumeta japonica</name>
    <dbReference type="NCBI Taxonomy" id="151549"/>
    <lineage>
        <taxon>Eukaryota</taxon>
        <taxon>Metazoa</taxon>
        <taxon>Ecdysozoa</taxon>
        <taxon>Arthropoda</taxon>
        <taxon>Hexapoda</taxon>
        <taxon>Insecta</taxon>
        <taxon>Pterygota</taxon>
        <taxon>Neoptera</taxon>
        <taxon>Endopterygota</taxon>
        <taxon>Lepidoptera</taxon>
        <taxon>Glossata</taxon>
        <taxon>Ditrysia</taxon>
        <taxon>Tineoidea</taxon>
        <taxon>Psychidae</taxon>
        <taxon>Oiketicinae</taxon>
        <taxon>Eumeta</taxon>
    </lineage>
</organism>
<dbReference type="STRING" id="151549.A0A4C1ZA29"/>
<gene>
    <name evidence="12" type="primary">Elovl4</name>
    <name evidence="12" type="ORF">EVAR_65121_1</name>
</gene>
<dbReference type="GO" id="GO:0034626">
    <property type="term" value="P:fatty acid elongation, polyunsaturated fatty acid"/>
    <property type="evidence" value="ECO:0007669"/>
    <property type="project" value="TreeGrafter"/>
</dbReference>
<dbReference type="Pfam" id="PF01151">
    <property type="entry name" value="ELO"/>
    <property type="match status" value="1"/>
</dbReference>
<reference evidence="12 13" key="1">
    <citation type="journal article" date="2019" name="Commun. Biol.">
        <title>The bagworm genome reveals a unique fibroin gene that provides high tensile strength.</title>
        <authorList>
            <person name="Kono N."/>
            <person name="Nakamura H."/>
            <person name="Ohtoshi R."/>
            <person name="Tomita M."/>
            <person name="Numata K."/>
            <person name="Arakawa K."/>
        </authorList>
    </citation>
    <scope>NUCLEOTIDE SEQUENCE [LARGE SCALE GENOMIC DNA]</scope>
</reference>
<evidence type="ECO:0000256" key="9">
    <source>
        <dbReference type="ARBA" id="ARBA00023160"/>
    </source>
</evidence>
<dbReference type="Proteomes" id="UP000299102">
    <property type="component" value="Unassembled WGS sequence"/>
</dbReference>
<evidence type="ECO:0000256" key="6">
    <source>
        <dbReference type="ARBA" id="ARBA00022989"/>
    </source>
</evidence>
<dbReference type="GO" id="GO:0034625">
    <property type="term" value="P:fatty acid elongation, monounsaturated fatty acid"/>
    <property type="evidence" value="ECO:0007669"/>
    <property type="project" value="TreeGrafter"/>
</dbReference>
<evidence type="ECO:0000313" key="13">
    <source>
        <dbReference type="Proteomes" id="UP000299102"/>
    </source>
</evidence>
<evidence type="ECO:0000256" key="11">
    <source>
        <dbReference type="SAM" id="MobiDB-lite"/>
    </source>
</evidence>
<keyword evidence="4 10" id="KW-0812">Transmembrane</keyword>
<evidence type="ECO:0000256" key="1">
    <source>
        <dbReference type="ARBA" id="ARBA00004141"/>
    </source>
</evidence>
<dbReference type="GO" id="GO:0009922">
    <property type="term" value="F:fatty acid elongase activity"/>
    <property type="evidence" value="ECO:0007669"/>
    <property type="project" value="UniProtKB-EC"/>
</dbReference>
<evidence type="ECO:0000256" key="4">
    <source>
        <dbReference type="ARBA" id="ARBA00022692"/>
    </source>
</evidence>
<evidence type="ECO:0000256" key="5">
    <source>
        <dbReference type="ARBA" id="ARBA00022832"/>
    </source>
</evidence>
<protein>
    <recommendedName>
        <fullName evidence="10">Elongation of very long chain fatty acids protein</fullName>
        <ecNumber evidence="10">2.3.1.199</ecNumber>
    </recommendedName>
    <alternativeName>
        <fullName evidence="10">Very-long-chain 3-oxoacyl-CoA synthase</fullName>
    </alternativeName>
</protein>
<feature type="region of interest" description="Disordered" evidence="11">
    <location>
        <begin position="265"/>
        <end position="292"/>
    </location>
</feature>
<feature type="transmembrane region" description="Helical" evidence="10">
    <location>
        <begin position="62"/>
        <end position="79"/>
    </location>
</feature>
<dbReference type="OrthoDB" id="434092at2759"/>
<keyword evidence="8 10" id="KW-0472">Membrane</keyword>
<keyword evidence="2 10" id="KW-0444">Lipid biosynthesis</keyword>
<dbReference type="GO" id="GO:0042761">
    <property type="term" value="P:very long-chain fatty acid biosynthetic process"/>
    <property type="evidence" value="ECO:0007669"/>
    <property type="project" value="TreeGrafter"/>
</dbReference>
<comment type="caution">
    <text evidence="10">Lacks conserved residue(s) required for the propagation of feature annotation.</text>
</comment>
<dbReference type="EC" id="2.3.1.199" evidence="10"/>
<keyword evidence="3 10" id="KW-0808">Transferase</keyword>
<evidence type="ECO:0000256" key="10">
    <source>
        <dbReference type="RuleBase" id="RU361115"/>
    </source>
</evidence>
<comment type="subcellular location">
    <subcellularLocation>
        <location evidence="1">Membrane</location>
        <topology evidence="1">Multi-pass membrane protein</topology>
    </subcellularLocation>
</comment>
<dbReference type="GO" id="GO:0005789">
    <property type="term" value="C:endoplasmic reticulum membrane"/>
    <property type="evidence" value="ECO:0007669"/>
    <property type="project" value="TreeGrafter"/>
</dbReference>
<keyword evidence="9 10" id="KW-0275">Fatty acid biosynthesis</keyword>
<dbReference type="AlphaFoldDB" id="A0A4C1ZA29"/>
<dbReference type="InterPro" id="IPR002076">
    <property type="entry name" value="ELO_fam"/>
</dbReference>
<dbReference type="EMBL" id="BGZK01001623">
    <property type="protein sequence ID" value="GBP83475.1"/>
    <property type="molecule type" value="Genomic_DNA"/>
</dbReference>
<accession>A0A4C1ZA29</accession>
<feature type="compositionally biased region" description="Basic and acidic residues" evidence="11">
    <location>
        <begin position="271"/>
        <end position="284"/>
    </location>
</feature>
<dbReference type="PANTHER" id="PTHR11157">
    <property type="entry name" value="FATTY ACID ACYL TRANSFERASE-RELATED"/>
    <property type="match status" value="1"/>
</dbReference>
<dbReference type="PANTHER" id="PTHR11157:SF103">
    <property type="entry name" value="ELONGATION OF VERY LONG CHAIN FATTY ACIDS PROTEIN"/>
    <property type="match status" value="1"/>
</dbReference>